<protein>
    <submittedName>
        <fullName evidence="1">Uncharacterized protein</fullName>
    </submittedName>
</protein>
<reference evidence="1" key="1">
    <citation type="journal article" date="2015" name="Front. Microbiol.">
        <title>Combining genomic sequencing methods to explore viral diversity and reveal potential virus-host interactions.</title>
        <authorList>
            <person name="Chow C.E."/>
            <person name="Winget D.M."/>
            <person name="White R.A.III."/>
            <person name="Hallam S.J."/>
            <person name="Suttle C.A."/>
        </authorList>
    </citation>
    <scope>NUCLEOTIDE SEQUENCE</scope>
    <source>
        <strain evidence="1">Oxic1_8</strain>
    </source>
</reference>
<proteinExistence type="predicted"/>
<reference evidence="1" key="2">
    <citation type="submission" date="2015-03" db="EMBL/GenBank/DDBJ databases">
        <authorList>
            <person name="Chow C.-E.T."/>
            <person name="Winget D.M."/>
            <person name="White R.A.III."/>
            <person name="Hallam S.J."/>
            <person name="Suttle C.A."/>
        </authorList>
    </citation>
    <scope>NUCLEOTIDE SEQUENCE</scope>
    <source>
        <strain evidence="1">Oxic1_8</strain>
    </source>
</reference>
<accession>A0A0F7LB16</accession>
<organism evidence="1">
    <name type="scientific">uncultured marine virus</name>
    <dbReference type="NCBI Taxonomy" id="186617"/>
    <lineage>
        <taxon>Viruses</taxon>
        <taxon>environmental samples</taxon>
    </lineage>
</organism>
<evidence type="ECO:0000313" key="1">
    <source>
        <dbReference type="EMBL" id="AKH48371.1"/>
    </source>
</evidence>
<name>A0A0F7LB16_9VIRU</name>
<dbReference type="EMBL" id="KR029603">
    <property type="protein sequence ID" value="AKH48371.1"/>
    <property type="molecule type" value="Genomic_DNA"/>
</dbReference>
<sequence>MSREDNETEFAAPIRAEAVVGTSPPARRTSICTSAETLTESRLFAVRPSKIAG</sequence>